<gene>
    <name evidence="2" type="ORF">V565_055520</name>
</gene>
<evidence type="ECO:0000313" key="2">
    <source>
        <dbReference type="EMBL" id="KEP51804.1"/>
    </source>
</evidence>
<reference evidence="2 3" key="1">
    <citation type="submission" date="2013-12" db="EMBL/GenBank/DDBJ databases">
        <authorList>
            <person name="Cubeta M."/>
            <person name="Pakala S."/>
            <person name="Fedorova N."/>
            <person name="Thomas E."/>
            <person name="Dean R."/>
            <person name="Jabaji S."/>
            <person name="Neate S."/>
            <person name="Toda T."/>
            <person name="Tavantzis S."/>
            <person name="Vilgalys R."/>
            <person name="Bharathan N."/>
            <person name="Pakala S."/>
            <person name="Losada L.S."/>
            <person name="Zafar N."/>
            <person name="Nierman W."/>
        </authorList>
    </citation>
    <scope>NUCLEOTIDE SEQUENCE [LARGE SCALE GENOMIC DNA]</scope>
    <source>
        <strain evidence="2 3">123E</strain>
    </source>
</reference>
<protein>
    <recommendedName>
        <fullName evidence="4">Transmembrane protein</fullName>
    </recommendedName>
</protein>
<dbReference type="AlphaFoldDB" id="A0A074RXX3"/>
<dbReference type="Proteomes" id="UP000027456">
    <property type="component" value="Unassembled WGS sequence"/>
</dbReference>
<keyword evidence="3" id="KW-1185">Reference proteome</keyword>
<keyword evidence="1" id="KW-0732">Signal</keyword>
<dbReference type="EMBL" id="AZST01000143">
    <property type="protein sequence ID" value="KEP51804.1"/>
    <property type="molecule type" value="Genomic_DNA"/>
</dbReference>
<comment type="caution">
    <text evidence="2">The sequence shown here is derived from an EMBL/GenBank/DDBJ whole genome shotgun (WGS) entry which is preliminary data.</text>
</comment>
<feature type="signal peptide" evidence="1">
    <location>
        <begin position="1"/>
        <end position="23"/>
    </location>
</feature>
<feature type="chain" id="PRO_5001698331" description="Transmembrane protein" evidence="1">
    <location>
        <begin position="24"/>
        <end position="207"/>
    </location>
</feature>
<organism evidence="2 3">
    <name type="scientific">Rhizoctonia solani 123E</name>
    <dbReference type="NCBI Taxonomy" id="1423351"/>
    <lineage>
        <taxon>Eukaryota</taxon>
        <taxon>Fungi</taxon>
        <taxon>Dikarya</taxon>
        <taxon>Basidiomycota</taxon>
        <taxon>Agaricomycotina</taxon>
        <taxon>Agaricomycetes</taxon>
        <taxon>Cantharellales</taxon>
        <taxon>Ceratobasidiaceae</taxon>
        <taxon>Rhizoctonia</taxon>
    </lineage>
</organism>
<proteinExistence type="predicted"/>
<evidence type="ECO:0008006" key="4">
    <source>
        <dbReference type="Google" id="ProtNLM"/>
    </source>
</evidence>
<evidence type="ECO:0000313" key="3">
    <source>
        <dbReference type="Proteomes" id="UP000027456"/>
    </source>
</evidence>
<sequence length="207" mass="22049">MLAFSRLTSFLLFVLSLSFLTCAAPTPKSNELAIRGEGAGEAGVLVAACVDLRTKVEAHAEVIAKFDDLAMVKAAVEVVVKDLKVYADLVLKVKGVKVDADVQAEIAAHLLVIVNAIVKICASIIAKFGLSVCLDIIATLQVALKLVIDNLEICIVGFVNVFVKLITDVQLKAIANVRLDAIVKLCVDIRVKLNLDVKVLGFLGLAL</sequence>
<accession>A0A074RXX3</accession>
<dbReference type="HOGENOM" id="CLU_085459_0_0_1"/>
<dbReference type="OrthoDB" id="3247803at2759"/>
<name>A0A074RXX3_9AGAM</name>
<evidence type="ECO:0000256" key="1">
    <source>
        <dbReference type="SAM" id="SignalP"/>
    </source>
</evidence>